<gene>
    <name evidence="1" type="ORF">HNQ64_004151</name>
</gene>
<accession>A0A7W8DRU8</accession>
<dbReference type="AlphaFoldDB" id="A0A7W8DRU8"/>
<dbReference type="SUPFAM" id="SSF52266">
    <property type="entry name" value="SGNH hydrolase"/>
    <property type="match status" value="1"/>
</dbReference>
<dbReference type="RefSeq" id="WP_184212046.1">
    <property type="nucleotide sequence ID" value="NZ_JACHIF010000010.1"/>
</dbReference>
<organism evidence="1 2">
    <name type="scientific">Prosthecobacter dejongeii</name>
    <dbReference type="NCBI Taxonomy" id="48465"/>
    <lineage>
        <taxon>Bacteria</taxon>
        <taxon>Pseudomonadati</taxon>
        <taxon>Verrucomicrobiota</taxon>
        <taxon>Verrucomicrobiia</taxon>
        <taxon>Verrucomicrobiales</taxon>
        <taxon>Verrucomicrobiaceae</taxon>
        <taxon>Prosthecobacter</taxon>
    </lineage>
</organism>
<evidence type="ECO:0000313" key="1">
    <source>
        <dbReference type="EMBL" id="MBB5039873.1"/>
    </source>
</evidence>
<comment type="caution">
    <text evidence="1">The sequence shown here is derived from an EMBL/GenBank/DDBJ whole genome shotgun (WGS) entry which is preliminary data.</text>
</comment>
<keyword evidence="2" id="KW-1185">Reference proteome</keyword>
<dbReference type="Proteomes" id="UP000534294">
    <property type="component" value="Unassembled WGS sequence"/>
</dbReference>
<reference evidence="1 2" key="1">
    <citation type="submission" date="2020-08" db="EMBL/GenBank/DDBJ databases">
        <title>Genomic Encyclopedia of Type Strains, Phase IV (KMG-IV): sequencing the most valuable type-strain genomes for metagenomic binning, comparative biology and taxonomic classification.</title>
        <authorList>
            <person name="Goeker M."/>
        </authorList>
    </citation>
    <scope>NUCLEOTIDE SEQUENCE [LARGE SCALE GENOMIC DNA]</scope>
    <source>
        <strain evidence="1 2">DSM 12251</strain>
    </source>
</reference>
<protein>
    <recommendedName>
        <fullName evidence="3">SGNH/GDSL hydrolase family protein</fullName>
    </recommendedName>
</protein>
<evidence type="ECO:0000313" key="2">
    <source>
        <dbReference type="Proteomes" id="UP000534294"/>
    </source>
</evidence>
<evidence type="ECO:0008006" key="3">
    <source>
        <dbReference type="Google" id="ProtNLM"/>
    </source>
</evidence>
<proteinExistence type="predicted"/>
<sequence length="316" mass="34887">MNLLRLAEVKVILFVVLSLAGLEVGARLFEVRLSKDVRHIRSLPEAAASLKAAPAERLKVLILGNSLSRDGLDKEILKTGLTRLTGREVELVAMYPDGTSINQWYYGYRRYFDQTGALPDLVLLGSARLHVLDNRFEPDRLAAFYTSVADMPQLLGQQEGDVEAISKVLLARVSMSFAHRTRVQPLVFYNLIPGYTETSQTIGVVREEMAPAVPKADMPPETCEMLTELLKTLNEGHVHALLLAIPMTKPYTMPDCALASAAAAQVPVIVAGESLYQRADYFYDGYHLGPEGSAEYTRLLIEKISQTPGALPPFSR</sequence>
<dbReference type="EMBL" id="JACHIF010000010">
    <property type="protein sequence ID" value="MBB5039873.1"/>
    <property type="molecule type" value="Genomic_DNA"/>
</dbReference>
<name>A0A7W8DRU8_9BACT</name>